<evidence type="ECO:0000313" key="3">
    <source>
        <dbReference type="EMBL" id="AAM02585.1"/>
    </source>
</evidence>
<reference evidence="3 4" key="1">
    <citation type="journal article" date="2002" name="Proc. Natl. Acad. Sci. U.S.A.">
        <title>The complete genome of hyperthermophile Methanopyrus kandleri AV19 and monophyly of archaeal methanogens.</title>
        <authorList>
            <person name="Slesarev A.I."/>
            <person name="Mezhevaya K.V."/>
            <person name="Makarova K.S."/>
            <person name="Polushin N.N."/>
            <person name="Shcherbinina O.V."/>
            <person name="Shakhova V.V."/>
            <person name="Belova G.I."/>
            <person name="Aravind L."/>
            <person name="Natale D.A."/>
            <person name="Rogozin I.B."/>
            <person name="Tatusov R.L."/>
            <person name="Wolf Y.I."/>
            <person name="Stetter K.O."/>
            <person name="Malykh A.G."/>
            <person name="Koonin E.V."/>
            <person name="Kozyavkin S.A."/>
        </authorList>
    </citation>
    <scope>NUCLEOTIDE SEQUENCE [LARGE SCALE GENOMIC DNA]</scope>
    <source>
        <strain evidence="4">AV19 / DSM 6324 / JCM 9639 / NBRC 100938</strain>
    </source>
</reference>
<dbReference type="STRING" id="190192.MK1372"/>
<name>Q8TVL7_METKA</name>
<dbReference type="SUPFAM" id="SSF52540">
    <property type="entry name" value="P-loop containing nucleoside triphosphate hydrolases"/>
    <property type="match status" value="1"/>
</dbReference>
<dbReference type="InterPro" id="IPR027417">
    <property type="entry name" value="P-loop_NTPase"/>
</dbReference>
<dbReference type="InterPro" id="IPR052705">
    <property type="entry name" value="Gliding_Motility_GTPase"/>
</dbReference>
<sequence>MISEDSGSNEDREVKIAVIGPEDAGKTTVVRQLSDKFTTVSPRGKTVGIDFGKCKYYEGVYMFGVPGHLRFKFVMRLGARNADGMILVIDSADPRIDKAVKIYNIVKSVVKNPHRVVVFANKQDLPDALSPEQVGELVKRALGISPPVIGTVAIKGEGLREGLDTLLFQPTYNGTNEIDDIEIKGIR</sequence>
<dbReference type="AlphaFoldDB" id="Q8TVL7"/>
<accession>Q8TVL7</accession>
<dbReference type="FunCoup" id="Q8TVL7">
    <property type="interactions" value="9"/>
</dbReference>
<evidence type="ECO:0000256" key="1">
    <source>
        <dbReference type="ARBA" id="ARBA00022741"/>
    </source>
</evidence>
<dbReference type="Proteomes" id="UP000001826">
    <property type="component" value="Chromosome"/>
</dbReference>
<dbReference type="EnsemblBacteria" id="AAM02585">
    <property type="protein sequence ID" value="AAM02585"/>
    <property type="gene ID" value="MK1372"/>
</dbReference>
<dbReference type="GO" id="GO:0005525">
    <property type="term" value="F:GTP binding"/>
    <property type="evidence" value="ECO:0007669"/>
    <property type="project" value="UniProtKB-KW"/>
</dbReference>
<dbReference type="KEGG" id="mka:MK1372"/>
<dbReference type="Pfam" id="PF00025">
    <property type="entry name" value="Arf"/>
    <property type="match status" value="1"/>
</dbReference>
<keyword evidence="4" id="KW-1185">Reference proteome</keyword>
<dbReference type="InterPro" id="IPR005225">
    <property type="entry name" value="Small_GTP-bd"/>
</dbReference>
<keyword evidence="2" id="KW-0342">GTP-binding</keyword>
<dbReference type="GO" id="GO:0003924">
    <property type="term" value="F:GTPase activity"/>
    <property type="evidence" value="ECO:0007669"/>
    <property type="project" value="InterPro"/>
</dbReference>
<dbReference type="PANTHER" id="PTHR42708:SF1">
    <property type="entry name" value="GLIDING MOTILITY PROTEIN MGLA"/>
    <property type="match status" value="1"/>
</dbReference>
<dbReference type="InterPro" id="IPR006689">
    <property type="entry name" value="Small_GTPase_ARF/SAR"/>
</dbReference>
<dbReference type="EMBL" id="AE009439">
    <property type="protein sequence ID" value="AAM02585.1"/>
    <property type="molecule type" value="Genomic_DNA"/>
</dbReference>
<dbReference type="PANTHER" id="PTHR42708">
    <property type="entry name" value="ATP/GTP-BINDING PROTEIN-RELATED"/>
    <property type="match status" value="1"/>
</dbReference>
<dbReference type="PaxDb" id="190192-MK1372"/>
<keyword evidence="1" id="KW-0547">Nucleotide-binding</keyword>
<protein>
    <submittedName>
        <fullName evidence="3">Small, Ras-like GTPase</fullName>
    </submittedName>
</protein>
<dbReference type="HOGENOM" id="CLU_040729_9_3_2"/>
<dbReference type="InParanoid" id="Q8TVL7"/>
<evidence type="ECO:0000256" key="2">
    <source>
        <dbReference type="ARBA" id="ARBA00023134"/>
    </source>
</evidence>
<organism evidence="3 4">
    <name type="scientific">Methanopyrus kandleri (strain AV19 / DSM 6324 / JCM 9639 / NBRC 100938)</name>
    <dbReference type="NCBI Taxonomy" id="190192"/>
    <lineage>
        <taxon>Archaea</taxon>
        <taxon>Methanobacteriati</taxon>
        <taxon>Methanobacteriota</taxon>
        <taxon>Methanomada group</taxon>
        <taxon>Methanopyri</taxon>
        <taxon>Methanopyrales</taxon>
        <taxon>Methanopyraceae</taxon>
        <taxon>Methanopyrus</taxon>
    </lineage>
</organism>
<dbReference type="RefSeq" id="WP_011019740.1">
    <property type="nucleotide sequence ID" value="NC_003551.1"/>
</dbReference>
<dbReference type="OrthoDB" id="49590at2157"/>
<evidence type="ECO:0000313" key="4">
    <source>
        <dbReference type="Proteomes" id="UP000001826"/>
    </source>
</evidence>
<proteinExistence type="predicted"/>
<dbReference type="SMART" id="SM00177">
    <property type="entry name" value="ARF"/>
    <property type="match status" value="1"/>
</dbReference>
<dbReference type="Gene3D" id="3.40.50.300">
    <property type="entry name" value="P-loop containing nucleotide triphosphate hydrolases"/>
    <property type="match status" value="1"/>
</dbReference>
<dbReference type="CDD" id="cd00882">
    <property type="entry name" value="Ras_like_GTPase"/>
    <property type="match status" value="1"/>
</dbReference>
<gene>
    <name evidence="3" type="ordered locus">MK1372</name>
</gene>
<dbReference type="NCBIfam" id="TIGR00231">
    <property type="entry name" value="small_GTP"/>
    <property type="match status" value="1"/>
</dbReference>
<dbReference type="GeneID" id="1477967"/>